<evidence type="ECO:0000313" key="1">
    <source>
        <dbReference type="EMBL" id="MDP0589395.1"/>
    </source>
</evidence>
<dbReference type="EMBL" id="JASXSV010000013">
    <property type="protein sequence ID" value="MDP0589395.1"/>
    <property type="molecule type" value="Genomic_DNA"/>
</dbReference>
<proteinExistence type="predicted"/>
<reference evidence="1 2" key="1">
    <citation type="journal article" date="2023" name="bioRxiv">
        <title>An intranuclear bacterial parasite of deep-sea mussels expresses apoptosis inhibitors acquired from its host.</title>
        <authorList>
            <person name="Gonzalez Porras M.A."/>
            <person name="Assie A."/>
            <person name="Tietjen M."/>
            <person name="Violette M."/>
            <person name="Kleiner M."/>
            <person name="Gruber-Vodicka H."/>
            <person name="Dubilier N."/>
            <person name="Leisch N."/>
        </authorList>
    </citation>
    <scope>NUCLEOTIDE SEQUENCE [LARGE SCALE GENOMIC DNA]</scope>
    <source>
        <strain evidence="1">IAP13</strain>
    </source>
</reference>
<dbReference type="Proteomes" id="UP001178148">
    <property type="component" value="Unassembled WGS sequence"/>
</dbReference>
<name>A0AA90ST94_9GAMM</name>
<evidence type="ECO:0000313" key="2">
    <source>
        <dbReference type="Proteomes" id="UP001178148"/>
    </source>
</evidence>
<comment type="caution">
    <text evidence="1">The sequence shown here is derived from an EMBL/GenBank/DDBJ whole genome shotgun (WGS) entry which is preliminary data.</text>
</comment>
<keyword evidence="2" id="KW-1185">Reference proteome</keyword>
<protein>
    <submittedName>
        <fullName evidence="1">Uncharacterized protein</fullName>
    </submittedName>
</protein>
<organism evidence="1 2">
    <name type="scientific">Candidatus Endonucleibacter bathymodioli</name>
    <dbReference type="NCBI Taxonomy" id="539814"/>
    <lineage>
        <taxon>Bacteria</taxon>
        <taxon>Pseudomonadati</taxon>
        <taxon>Pseudomonadota</taxon>
        <taxon>Gammaproteobacteria</taxon>
        <taxon>Oceanospirillales</taxon>
        <taxon>Endozoicomonadaceae</taxon>
        <taxon>Candidatus Endonucleibacter</taxon>
    </lineage>
</organism>
<sequence>MKKKKDALYDLRIRGMGFDKGISKTKMSEHKGELDYYTSHFDEIQRMDIQFKKPV</sequence>
<dbReference type="AlphaFoldDB" id="A0AA90ST94"/>
<gene>
    <name evidence="1" type="ORF">QS748_09485</name>
</gene>
<accession>A0AA90ST94</accession>